<proteinExistence type="predicted"/>
<evidence type="ECO:0000313" key="2">
    <source>
        <dbReference type="EMBL" id="PYH41548.1"/>
    </source>
</evidence>
<dbReference type="STRING" id="1450539.A0A318ZN03"/>
<dbReference type="AlphaFoldDB" id="A0A318ZN03"/>
<protein>
    <submittedName>
        <fullName evidence="2">Uncharacterized protein</fullName>
    </submittedName>
</protein>
<dbReference type="Proteomes" id="UP000248349">
    <property type="component" value="Unassembled WGS sequence"/>
</dbReference>
<feature type="region of interest" description="Disordered" evidence="1">
    <location>
        <begin position="1"/>
        <end position="38"/>
    </location>
</feature>
<sequence length="106" mass="11717">MATCVTPRSHEDPSPREIMIRGAPSEQSPLLPRASPAMMPDAMTSTSWWTSLRHSSEELWVQGKGMILVLGAQFFGATMNVMTQVLEIKGNNGKGYHPFQVSLRES</sequence>
<organism evidence="2 3">
    <name type="scientific">Aspergillus saccharolyticus JOP 1030-1</name>
    <dbReference type="NCBI Taxonomy" id="1450539"/>
    <lineage>
        <taxon>Eukaryota</taxon>
        <taxon>Fungi</taxon>
        <taxon>Dikarya</taxon>
        <taxon>Ascomycota</taxon>
        <taxon>Pezizomycotina</taxon>
        <taxon>Eurotiomycetes</taxon>
        <taxon>Eurotiomycetidae</taxon>
        <taxon>Eurotiales</taxon>
        <taxon>Aspergillaceae</taxon>
        <taxon>Aspergillus</taxon>
        <taxon>Aspergillus subgen. Circumdati</taxon>
    </lineage>
</organism>
<dbReference type="OrthoDB" id="306876at2759"/>
<evidence type="ECO:0000313" key="3">
    <source>
        <dbReference type="Proteomes" id="UP000248349"/>
    </source>
</evidence>
<accession>A0A318ZN03</accession>
<dbReference type="EMBL" id="KZ821263">
    <property type="protein sequence ID" value="PYH41548.1"/>
    <property type="molecule type" value="Genomic_DNA"/>
</dbReference>
<gene>
    <name evidence="2" type="ORF">BP01DRAFT_360366</name>
</gene>
<dbReference type="RefSeq" id="XP_025427530.1">
    <property type="nucleotide sequence ID" value="XM_025575901.1"/>
</dbReference>
<name>A0A318ZN03_9EURO</name>
<keyword evidence="3" id="KW-1185">Reference proteome</keyword>
<reference evidence="2 3" key="1">
    <citation type="submission" date="2016-12" db="EMBL/GenBank/DDBJ databases">
        <title>The genomes of Aspergillus section Nigri reveals drivers in fungal speciation.</title>
        <authorList>
            <consortium name="DOE Joint Genome Institute"/>
            <person name="Vesth T.C."/>
            <person name="Nybo J."/>
            <person name="Theobald S."/>
            <person name="Brandl J."/>
            <person name="Frisvad J.C."/>
            <person name="Nielsen K.F."/>
            <person name="Lyhne E.K."/>
            <person name="Kogle M.E."/>
            <person name="Kuo A."/>
            <person name="Riley R."/>
            <person name="Clum A."/>
            <person name="Nolan M."/>
            <person name="Lipzen A."/>
            <person name="Salamov A."/>
            <person name="Henrissat B."/>
            <person name="Wiebenga A."/>
            <person name="De Vries R.P."/>
            <person name="Grigoriev I.V."/>
            <person name="Mortensen U.H."/>
            <person name="Andersen M.R."/>
            <person name="Baker S.E."/>
        </authorList>
    </citation>
    <scope>NUCLEOTIDE SEQUENCE [LARGE SCALE GENOMIC DNA]</scope>
    <source>
        <strain evidence="2 3">JOP 1030-1</strain>
    </source>
</reference>
<dbReference type="GeneID" id="37077129"/>
<feature type="compositionally biased region" description="Basic and acidic residues" evidence="1">
    <location>
        <begin position="8"/>
        <end position="19"/>
    </location>
</feature>
<evidence type="ECO:0000256" key="1">
    <source>
        <dbReference type="SAM" id="MobiDB-lite"/>
    </source>
</evidence>